<evidence type="ECO:0000256" key="7">
    <source>
        <dbReference type="ARBA" id="ARBA00023136"/>
    </source>
</evidence>
<evidence type="ECO:0000256" key="9">
    <source>
        <dbReference type="SAM" id="MobiDB-lite"/>
    </source>
</evidence>
<keyword evidence="6 8" id="KW-1133">Transmembrane helix</keyword>
<feature type="region of interest" description="Disordered" evidence="9">
    <location>
        <begin position="491"/>
        <end position="536"/>
    </location>
</feature>
<dbReference type="OrthoDB" id="2526284at2759"/>
<evidence type="ECO:0000256" key="2">
    <source>
        <dbReference type="ARBA" id="ARBA00007647"/>
    </source>
</evidence>
<accession>A0A6P8ZT10</accession>
<dbReference type="EC" id="2.4.1.-" evidence="8"/>
<comment type="similarity">
    <text evidence="2 8">Belongs to the glycosyltransferase 92 family.</text>
</comment>
<organism evidence="11">
    <name type="scientific">Thrips palmi</name>
    <name type="common">Melon thrips</name>
    <dbReference type="NCBI Taxonomy" id="161013"/>
    <lineage>
        <taxon>Eukaryota</taxon>
        <taxon>Metazoa</taxon>
        <taxon>Ecdysozoa</taxon>
        <taxon>Arthropoda</taxon>
        <taxon>Hexapoda</taxon>
        <taxon>Insecta</taxon>
        <taxon>Pterygota</taxon>
        <taxon>Neoptera</taxon>
        <taxon>Paraneoptera</taxon>
        <taxon>Thysanoptera</taxon>
        <taxon>Terebrantia</taxon>
        <taxon>Thripoidea</taxon>
        <taxon>Thripidae</taxon>
        <taxon>Thrips</taxon>
    </lineage>
</organism>
<dbReference type="AlphaFoldDB" id="A0A6P8ZT10"/>
<dbReference type="RefSeq" id="XP_034248377.1">
    <property type="nucleotide sequence ID" value="XM_034392486.1"/>
</dbReference>
<keyword evidence="3 8" id="KW-0328">Glycosyltransferase</keyword>
<dbReference type="Proteomes" id="UP000515158">
    <property type="component" value="Unplaced"/>
</dbReference>
<dbReference type="GeneID" id="117649595"/>
<dbReference type="PANTHER" id="PTHR21461:SF40">
    <property type="entry name" value="GLYCOSYLTRANSFERASE FAMILY 92 PROTEIN"/>
    <property type="match status" value="1"/>
</dbReference>
<evidence type="ECO:0000256" key="1">
    <source>
        <dbReference type="ARBA" id="ARBA00004167"/>
    </source>
</evidence>
<proteinExistence type="inferred from homology"/>
<evidence type="ECO:0000256" key="3">
    <source>
        <dbReference type="ARBA" id="ARBA00022676"/>
    </source>
</evidence>
<protein>
    <recommendedName>
        <fullName evidence="8">Glycosyltransferase family 92 protein</fullName>
        <ecNumber evidence="8">2.4.1.-</ecNumber>
    </recommendedName>
</protein>
<dbReference type="InParanoid" id="A0A6P8ZT10"/>
<evidence type="ECO:0000256" key="5">
    <source>
        <dbReference type="ARBA" id="ARBA00022692"/>
    </source>
</evidence>
<dbReference type="FunCoup" id="A0A6P8ZT10">
    <property type="interactions" value="11"/>
</dbReference>
<reference evidence="11" key="1">
    <citation type="submission" date="2025-08" db="UniProtKB">
        <authorList>
            <consortium name="RefSeq"/>
        </authorList>
    </citation>
    <scope>IDENTIFICATION</scope>
    <source>
        <tissue evidence="11">Total insect</tissue>
    </source>
</reference>
<dbReference type="GO" id="GO:0016757">
    <property type="term" value="F:glycosyltransferase activity"/>
    <property type="evidence" value="ECO:0007669"/>
    <property type="project" value="UniProtKB-UniRule"/>
</dbReference>
<evidence type="ECO:0000313" key="10">
    <source>
        <dbReference type="Proteomes" id="UP000515158"/>
    </source>
</evidence>
<name>A0A6P8ZT10_THRPL</name>
<keyword evidence="7 8" id="KW-0472">Membrane</keyword>
<evidence type="ECO:0000256" key="8">
    <source>
        <dbReference type="RuleBase" id="RU366017"/>
    </source>
</evidence>
<evidence type="ECO:0000256" key="4">
    <source>
        <dbReference type="ARBA" id="ARBA00022679"/>
    </source>
</evidence>
<evidence type="ECO:0000256" key="6">
    <source>
        <dbReference type="ARBA" id="ARBA00022989"/>
    </source>
</evidence>
<dbReference type="InterPro" id="IPR008166">
    <property type="entry name" value="Glyco_transf_92"/>
</dbReference>
<dbReference type="Pfam" id="PF01697">
    <property type="entry name" value="Glyco_transf_92"/>
    <property type="match status" value="1"/>
</dbReference>
<gene>
    <name evidence="11" type="primary">LOC117649595</name>
</gene>
<feature type="transmembrane region" description="Helical" evidence="8">
    <location>
        <begin position="35"/>
        <end position="58"/>
    </location>
</feature>
<keyword evidence="4 8" id="KW-0808">Transferase</keyword>
<sequence>MFNTRHGVFKARRLAAYQYAPSRAHLRNNKERANLSFLLVLMFFGVFGVIVLTEIFMVDERGRGQGGLPAGPMDQRLPPSANLTAKDGDWQTVGGTRFKFLVFSAYFDRRDGNRMIRVVGATKTRMPERVFCRFWYPADQQRGLSEQHLTVPAKVKVIRENWNLKYSACFVLCLLRHNQTVPQAVSVVARLRVRPHNMLVVRELDRPAGMPPPDPLSLAVCVKPLHFSYNRPVEMLEFLELNTMLGADHFTFYNHTIGPQVACILQDYAARGRVTLLPWKLNMASQREIRTEGLFAALNDCMYRNMNRHSLVALIDLDEFIVPRHNLTLPDLLQWLGKRLNTRSAGSFSFQNAFFYLQWTDDPLVNRHGLDSRLLTARKTTRRVKLHPHKQRSKYICRPEFVVEAGNHFVWEFLPGHGAINVHPSAAILHHYRVCEFGGDDCVKSAHVVDRTAHRYKDRLAAQVSKRWALLKDDCGLGDLFIPPLDPPDVLEFEDETLPPSPASSPQQVDALNANVPPGAPATDAEPARQPEAKLS</sequence>
<keyword evidence="5 8" id="KW-0812">Transmembrane</keyword>
<dbReference type="KEGG" id="tpal:117649595"/>
<keyword evidence="10" id="KW-1185">Reference proteome</keyword>
<evidence type="ECO:0000313" key="11">
    <source>
        <dbReference type="RefSeq" id="XP_034248377.1"/>
    </source>
</evidence>
<feature type="compositionally biased region" description="Basic and acidic residues" evidence="9">
    <location>
        <begin position="526"/>
        <end position="536"/>
    </location>
</feature>
<dbReference type="PANTHER" id="PTHR21461">
    <property type="entry name" value="GLYCOSYLTRANSFERASE FAMILY 92 PROTEIN"/>
    <property type="match status" value="1"/>
</dbReference>
<comment type="subcellular location">
    <subcellularLocation>
        <location evidence="1">Membrane</location>
        <topology evidence="1">Single-pass membrane protein</topology>
    </subcellularLocation>
</comment>
<dbReference type="GO" id="GO:0016020">
    <property type="term" value="C:membrane"/>
    <property type="evidence" value="ECO:0007669"/>
    <property type="project" value="UniProtKB-SubCell"/>
</dbReference>
<dbReference type="GO" id="GO:0005737">
    <property type="term" value="C:cytoplasm"/>
    <property type="evidence" value="ECO:0007669"/>
    <property type="project" value="TreeGrafter"/>
</dbReference>